<sequence length="149" mass="17204">MTARHLQYESVDDWMAGENVPPGFVSLDNAELRDRYITEYGELRRHLFAKHSATLLPDDQRKLNDGTHPSQSHSFATDAEPYCQLLDSHLRSIGIVPHEVVLGWYHMDRIVLTVYLDDSQVPGDTKPPWLFQGFEVFYVPRSDECTKEQ</sequence>
<gene>
    <name evidence="1" type="ORF">UC8_21750</name>
</gene>
<dbReference type="OrthoDB" id="3078529at2"/>
<proteinExistence type="predicted"/>
<evidence type="ECO:0000313" key="1">
    <source>
        <dbReference type="EMBL" id="QEG40169.1"/>
    </source>
</evidence>
<dbReference type="Proteomes" id="UP000325286">
    <property type="component" value="Chromosome"/>
</dbReference>
<evidence type="ECO:0000313" key="2">
    <source>
        <dbReference type="Proteomes" id="UP000325286"/>
    </source>
</evidence>
<accession>A0A5B9QQI5</accession>
<dbReference type="EMBL" id="CP042914">
    <property type="protein sequence ID" value="QEG40169.1"/>
    <property type="molecule type" value="Genomic_DNA"/>
</dbReference>
<dbReference type="RefSeq" id="WP_068141294.1">
    <property type="nucleotide sequence ID" value="NZ_CP042914.1"/>
</dbReference>
<protein>
    <submittedName>
        <fullName evidence="1">Uncharacterized protein</fullName>
    </submittedName>
</protein>
<dbReference type="AlphaFoldDB" id="A0A5B9QQI5"/>
<reference evidence="1 2" key="1">
    <citation type="submission" date="2019-08" db="EMBL/GenBank/DDBJ databases">
        <title>Deep-cultivation of Planctomycetes and their phenomic and genomic characterization uncovers novel biology.</title>
        <authorList>
            <person name="Wiegand S."/>
            <person name="Jogler M."/>
            <person name="Boedeker C."/>
            <person name="Pinto D."/>
            <person name="Vollmers J."/>
            <person name="Rivas-Marin E."/>
            <person name="Kohn T."/>
            <person name="Peeters S.H."/>
            <person name="Heuer A."/>
            <person name="Rast P."/>
            <person name="Oberbeckmann S."/>
            <person name="Bunk B."/>
            <person name="Jeske O."/>
            <person name="Meyerdierks A."/>
            <person name="Storesund J.E."/>
            <person name="Kallscheuer N."/>
            <person name="Luecker S."/>
            <person name="Lage O.M."/>
            <person name="Pohl T."/>
            <person name="Merkel B.J."/>
            <person name="Hornburger P."/>
            <person name="Mueller R.-W."/>
            <person name="Bruemmer F."/>
            <person name="Labrenz M."/>
            <person name="Spormann A.M."/>
            <person name="Op den Camp H."/>
            <person name="Overmann J."/>
            <person name="Amann R."/>
            <person name="Jetten M.S.M."/>
            <person name="Mascher T."/>
            <person name="Medema M.H."/>
            <person name="Devos D.P."/>
            <person name="Kaster A.-K."/>
            <person name="Ovreas L."/>
            <person name="Rohde M."/>
            <person name="Galperin M.Y."/>
            <person name="Jogler C."/>
        </authorList>
    </citation>
    <scope>NUCLEOTIDE SEQUENCE [LARGE SCALE GENOMIC DNA]</scope>
    <source>
        <strain evidence="1 2">UC8</strain>
    </source>
</reference>
<dbReference type="KEGG" id="rul:UC8_21750"/>
<organism evidence="1 2">
    <name type="scientific">Roseimaritima ulvae</name>
    <dbReference type="NCBI Taxonomy" id="980254"/>
    <lineage>
        <taxon>Bacteria</taxon>
        <taxon>Pseudomonadati</taxon>
        <taxon>Planctomycetota</taxon>
        <taxon>Planctomycetia</taxon>
        <taxon>Pirellulales</taxon>
        <taxon>Pirellulaceae</taxon>
        <taxon>Roseimaritima</taxon>
    </lineage>
</organism>
<name>A0A5B9QQI5_9BACT</name>
<keyword evidence="2" id="KW-1185">Reference proteome</keyword>